<evidence type="ECO:0000256" key="2">
    <source>
        <dbReference type="ARBA" id="ARBA00023034"/>
    </source>
</evidence>
<organism evidence="7">
    <name type="scientific">Phallusia mammillata</name>
    <dbReference type="NCBI Taxonomy" id="59560"/>
    <lineage>
        <taxon>Eukaryota</taxon>
        <taxon>Metazoa</taxon>
        <taxon>Chordata</taxon>
        <taxon>Tunicata</taxon>
        <taxon>Ascidiacea</taxon>
        <taxon>Phlebobranchia</taxon>
        <taxon>Ascidiidae</taxon>
        <taxon>Phallusia</taxon>
    </lineage>
</organism>
<proteinExistence type="evidence at transcript level"/>
<dbReference type="InterPro" id="IPR022091">
    <property type="entry name" value="TMF_TATA-bd"/>
</dbReference>
<dbReference type="Pfam" id="PF12329">
    <property type="entry name" value="TMF_DNA_bd"/>
    <property type="match status" value="1"/>
</dbReference>
<gene>
    <name evidence="7" type="primary">Tmf1</name>
</gene>
<feature type="region of interest" description="Disordered" evidence="5">
    <location>
        <begin position="132"/>
        <end position="159"/>
    </location>
</feature>
<evidence type="ECO:0000256" key="1">
    <source>
        <dbReference type="ARBA" id="ARBA00004555"/>
    </source>
</evidence>
<feature type="compositionally biased region" description="Basic and acidic residues" evidence="5">
    <location>
        <begin position="237"/>
        <end position="246"/>
    </location>
</feature>
<feature type="coiled-coil region" evidence="4">
    <location>
        <begin position="946"/>
        <end position="1046"/>
    </location>
</feature>
<accession>A0A6F9DUM1</accession>
<dbReference type="EMBL" id="LR791260">
    <property type="protein sequence ID" value="CAB3267122.1"/>
    <property type="molecule type" value="mRNA"/>
</dbReference>
<evidence type="ECO:0000256" key="4">
    <source>
        <dbReference type="SAM" id="Coils"/>
    </source>
</evidence>
<dbReference type="PANTHER" id="PTHR46515">
    <property type="entry name" value="TATA ELEMENT MODULATORY FACTOR TMF1"/>
    <property type="match status" value="1"/>
</dbReference>
<dbReference type="InterPro" id="IPR052602">
    <property type="entry name" value="Growth_transcription_reg"/>
</dbReference>
<dbReference type="AlphaFoldDB" id="A0A6F9DUM1"/>
<evidence type="ECO:0000259" key="6">
    <source>
        <dbReference type="Pfam" id="PF12325"/>
    </source>
</evidence>
<name>A0A6F9DUM1_9ASCI</name>
<dbReference type="Pfam" id="PF12325">
    <property type="entry name" value="TMF_TATA_bd"/>
    <property type="match status" value="1"/>
</dbReference>
<sequence>MKLGSSLTRNSENKPRKSSSSTSLNGSLSARLSPDNFSEISLEPEDTLKQSDEINSTVPMKLEQSLLNVDETEPIKSSITGPLVADESCKETVPNLKQTVTPTNSHSDAAAVLNTEPLNTTLAGEDGATIPSSAGSPKTQCPQVVDQTHSPCGSTTASSDIDILDHESTFSETSSASKMTEFDNHLHMIGADPNHIRLSHDNFDSEASDIVRISGYCSSPLSMDGYENNIVFKPSEKTERVCHEDTPASSGIEDESSVLFPPIRQDSSTDDNIRDSLSMSSEDETQKDTCDDNMNDSQSSTVHIDNPTTDSMNAATEVLSESDTTKEQSATESVCEDVNKAMDNDGPVLEVPSNVNVQLEDEITQAALSVDESQHEATESPNKVVEVEVDSTATAQQNTAEIETVTVSSDEVNETQKKFEHYEQQLVTLSLNNAKLSEENDNLRSEVNNAKLMSLNSFETEREEFLNTIDSLNVQLQELQFNNEELSENLQSAKTDLSQRLSNEQVQQLISEKEESIQGLLEEGEALSKKHLQQNNLIKKLRSKASEREQAVTSLTEKLSKFEEENKSLKEKLSELKGRSTEDRGTAERLTEAYQEREFRMSELVNQLEDSEEKRRAAQATLDAAYKELAELNKQQVAIESEKEDEIRRHEEAVERRMQQDMERVEQEHEHQIHMLHLQMAELRDAVERTEAIATRKEDQWRKEVQDLQQRLQDSELRNHELSEGITESTRPLLRQMENLQSTHSAQAKTWDALEKSLTSRLVDAQTQLSAAQDRERSAQMTLVDVKSRAVTSERQLSDERKNKAGLLSELEMLRKKTAEFDTVVEKLNRDLEMKEHSHAEVMSKARKDRLTLENQLDMEKVRAEVEKKKFQAQYESLQREKEKLSWMSRSESMTSSNMLNTDAESIGSSDTFNHIDAFDRQLSASGAPSGVYESLRSVASGSSLLENLQAQLKQRDGEIAQLQGEINTLERTRSSMAEEIVRLTNVNEDLEETAEQVADVKVKLQEMKARHDAVLTMYGEKAEEAEELKLDLEDVKAMYRQQIDALLKADMNT</sequence>
<feature type="domain" description="TATA element modulatory factor 1 TATA binding" evidence="6">
    <location>
        <begin position="941"/>
        <end position="1047"/>
    </location>
</feature>
<feature type="compositionally biased region" description="Low complexity" evidence="5">
    <location>
        <begin position="18"/>
        <end position="29"/>
    </location>
</feature>
<evidence type="ECO:0000256" key="5">
    <source>
        <dbReference type="SAM" id="MobiDB-lite"/>
    </source>
</evidence>
<feature type="region of interest" description="Disordered" evidence="5">
    <location>
        <begin position="1"/>
        <end position="54"/>
    </location>
</feature>
<dbReference type="PANTHER" id="PTHR46515:SF1">
    <property type="entry name" value="TATA ELEMENT MODULATORY FACTOR"/>
    <property type="match status" value="1"/>
</dbReference>
<protein>
    <submittedName>
        <fullName evidence="7">TATA element modulatory factor</fullName>
    </submittedName>
</protein>
<reference evidence="7" key="1">
    <citation type="submission" date="2020-04" db="EMBL/GenBank/DDBJ databases">
        <authorList>
            <person name="Neveu A P."/>
        </authorList>
    </citation>
    <scope>NUCLEOTIDE SEQUENCE</scope>
    <source>
        <tissue evidence="7">Whole embryo</tissue>
    </source>
</reference>
<dbReference type="SUPFAM" id="SSF90257">
    <property type="entry name" value="Myosin rod fragments"/>
    <property type="match status" value="1"/>
</dbReference>
<keyword evidence="3 4" id="KW-0175">Coiled coil</keyword>
<evidence type="ECO:0000313" key="7">
    <source>
        <dbReference type="EMBL" id="CAB3267122.1"/>
    </source>
</evidence>
<feature type="coiled-coil region" evidence="4">
    <location>
        <begin position="412"/>
        <end position="725"/>
    </location>
</feature>
<dbReference type="InterPro" id="IPR022092">
    <property type="entry name" value="TMF_DNA-bd"/>
</dbReference>
<comment type="subcellular location">
    <subcellularLocation>
        <location evidence="1">Golgi apparatus</location>
    </subcellularLocation>
</comment>
<dbReference type="GO" id="GO:0005783">
    <property type="term" value="C:endoplasmic reticulum"/>
    <property type="evidence" value="ECO:0007669"/>
    <property type="project" value="TreeGrafter"/>
</dbReference>
<keyword evidence="2" id="KW-0333">Golgi apparatus</keyword>
<feature type="compositionally biased region" description="Polar residues" evidence="5">
    <location>
        <begin position="295"/>
        <end position="309"/>
    </location>
</feature>
<feature type="region of interest" description="Disordered" evidence="5">
    <location>
        <begin position="237"/>
        <end position="309"/>
    </location>
</feature>
<evidence type="ECO:0000256" key="3">
    <source>
        <dbReference type="ARBA" id="ARBA00023054"/>
    </source>
</evidence>
<feature type="coiled-coil region" evidence="4">
    <location>
        <begin position="861"/>
        <end position="888"/>
    </location>
</feature>
<dbReference type="GO" id="GO:0005794">
    <property type="term" value="C:Golgi apparatus"/>
    <property type="evidence" value="ECO:0007669"/>
    <property type="project" value="UniProtKB-SubCell"/>
</dbReference>
<feature type="compositionally biased region" description="Polar residues" evidence="5">
    <location>
        <begin position="1"/>
        <end position="10"/>
    </location>
</feature>